<feature type="transmembrane region" description="Helical" evidence="1">
    <location>
        <begin position="127"/>
        <end position="153"/>
    </location>
</feature>
<feature type="transmembrane region" description="Helical" evidence="1">
    <location>
        <begin position="504"/>
        <end position="526"/>
    </location>
</feature>
<protein>
    <submittedName>
        <fullName evidence="2">ABC transporter permease</fullName>
    </submittedName>
</protein>
<feature type="transmembrane region" description="Helical" evidence="1">
    <location>
        <begin position="300"/>
        <end position="319"/>
    </location>
</feature>
<gene>
    <name evidence="2" type="ORF">FZD51_00220</name>
</gene>
<feature type="transmembrane region" description="Helical" evidence="1">
    <location>
        <begin position="347"/>
        <end position="370"/>
    </location>
</feature>
<feature type="transmembrane region" description="Helical" evidence="1">
    <location>
        <begin position="463"/>
        <end position="484"/>
    </location>
</feature>
<feature type="transmembrane region" description="Helical" evidence="1">
    <location>
        <begin position="390"/>
        <end position="416"/>
    </location>
</feature>
<comment type="caution">
    <text evidence="2">The sequence shown here is derived from an EMBL/GenBank/DDBJ whole genome shotgun (WGS) entry which is preliminary data.</text>
</comment>
<feature type="transmembrane region" description="Helical" evidence="1">
    <location>
        <begin position="87"/>
        <end position="106"/>
    </location>
</feature>
<dbReference type="AlphaFoldDB" id="A0A5D4RKP4"/>
<feature type="transmembrane region" description="Helical" evidence="1">
    <location>
        <begin position="165"/>
        <end position="187"/>
    </location>
</feature>
<feature type="transmembrane region" description="Helical" evidence="1">
    <location>
        <begin position="240"/>
        <end position="261"/>
    </location>
</feature>
<dbReference type="Proteomes" id="UP000322139">
    <property type="component" value="Unassembled WGS sequence"/>
</dbReference>
<dbReference type="EMBL" id="VTER01000001">
    <property type="protein sequence ID" value="TYS51913.1"/>
    <property type="molecule type" value="Genomic_DNA"/>
</dbReference>
<keyword evidence="1" id="KW-0812">Transmembrane</keyword>
<dbReference type="RefSeq" id="WP_148972904.1">
    <property type="nucleotide sequence ID" value="NZ_VTER01000001.1"/>
</dbReference>
<name>A0A5D4RKP4_9BACI</name>
<organism evidence="2 3">
    <name type="scientific">Bacillus infantis</name>
    <dbReference type="NCBI Taxonomy" id="324767"/>
    <lineage>
        <taxon>Bacteria</taxon>
        <taxon>Bacillati</taxon>
        <taxon>Bacillota</taxon>
        <taxon>Bacilli</taxon>
        <taxon>Bacillales</taxon>
        <taxon>Bacillaceae</taxon>
        <taxon>Bacillus</taxon>
    </lineage>
</organism>
<sequence length="532" mass="57707">MGKRLFSRTGFLILFLLRRDRVRAAVWVLALAGLTIATASSFTDLYKTGAERQAIAETMKNPAMTAMVGPGFGLENYTAGPMMAHQMLLFTSIAAAIMSILLMARHTRNDEEEGRIELIRSLPVGRMANLTAAVIVLFAVNTVLAIITGLGLYCLQIESIGLEGSLLYGAAIGAAGILFTGIAALFAQLSDNARGTAGWSLAVLGIAYLIRAVGDVSGGSLSWFSPLGWIVFTEVYVNDYWYPVILTVITGVLITAAAFHFNLRRDIDAGLFPSRPGKKNASPLLSGPFALAFRLQRTAIAAWAVGMFILGVSYGSVFGDLESFFTENEMLKRMIDPASNISLTEQFMTMLMSVISMITCIPPLIFFLRLKSEERNDRIDILLSKPISRLRLAGSYFCLSLISSVVMQMLAIFGLWGAAVSVMEDPIPFGSMLGAGIVYLPAVWLMAGAAVLLLGFLPRLTGLIWIILGYSFIIVYLGSLLNFPEWLEKLSPFGYVPSLPAEELNMGPLFLLIGAAVFAFAGFTGYRNRDLG</sequence>
<keyword evidence="1" id="KW-1133">Transmembrane helix</keyword>
<reference evidence="2 3" key="1">
    <citation type="submission" date="2019-08" db="EMBL/GenBank/DDBJ databases">
        <title>Bacillus genomes from the desert of Cuatro Cienegas, Coahuila.</title>
        <authorList>
            <person name="Olmedo-Alvarez G."/>
        </authorList>
    </citation>
    <scope>NUCLEOTIDE SEQUENCE [LARGE SCALE GENOMIC DNA]</scope>
    <source>
        <strain evidence="2 3">CH446_14T</strain>
    </source>
</reference>
<accession>A0A5D4RKP4</accession>
<proteinExistence type="predicted"/>
<evidence type="ECO:0000256" key="1">
    <source>
        <dbReference type="SAM" id="Phobius"/>
    </source>
</evidence>
<evidence type="ECO:0000313" key="3">
    <source>
        <dbReference type="Proteomes" id="UP000322139"/>
    </source>
</evidence>
<feature type="transmembrane region" description="Helical" evidence="1">
    <location>
        <begin position="436"/>
        <end position="456"/>
    </location>
</feature>
<evidence type="ECO:0000313" key="2">
    <source>
        <dbReference type="EMBL" id="TYS51913.1"/>
    </source>
</evidence>
<keyword evidence="1" id="KW-0472">Membrane</keyword>
<feature type="transmembrane region" description="Helical" evidence="1">
    <location>
        <begin position="199"/>
        <end position="220"/>
    </location>
</feature>